<dbReference type="GO" id="GO:0008171">
    <property type="term" value="F:O-methyltransferase activity"/>
    <property type="evidence" value="ECO:0007669"/>
    <property type="project" value="InterPro"/>
</dbReference>
<feature type="domain" description="O-methyltransferase C-terminal" evidence="4">
    <location>
        <begin position="160"/>
        <end position="293"/>
    </location>
</feature>
<dbReference type="GO" id="GO:0032259">
    <property type="term" value="P:methylation"/>
    <property type="evidence" value="ECO:0007669"/>
    <property type="project" value="UniProtKB-KW"/>
</dbReference>
<dbReference type="RefSeq" id="WP_092160007.1">
    <property type="nucleotide sequence ID" value="NZ_FNGA01000002.1"/>
</dbReference>
<organism evidence="6 7">
    <name type="scientific">Maridesulfovibrio ferrireducens</name>
    <dbReference type="NCBI Taxonomy" id="246191"/>
    <lineage>
        <taxon>Bacteria</taxon>
        <taxon>Pseudomonadati</taxon>
        <taxon>Thermodesulfobacteriota</taxon>
        <taxon>Desulfovibrionia</taxon>
        <taxon>Desulfovibrionales</taxon>
        <taxon>Desulfovibrionaceae</taxon>
        <taxon>Maridesulfovibrio</taxon>
    </lineage>
</organism>
<dbReference type="InterPro" id="IPR029063">
    <property type="entry name" value="SAM-dependent_MTases_sf"/>
</dbReference>
<protein>
    <submittedName>
        <fullName evidence="6">Dimerisation domain-containing protein</fullName>
    </submittedName>
</protein>
<dbReference type="Proteomes" id="UP000199053">
    <property type="component" value="Unassembled WGS sequence"/>
</dbReference>
<evidence type="ECO:0000259" key="4">
    <source>
        <dbReference type="Pfam" id="PF00891"/>
    </source>
</evidence>
<gene>
    <name evidence="6" type="ORF">SAMN05660337_1669</name>
</gene>
<keyword evidence="2" id="KW-0808">Transferase</keyword>
<keyword evidence="3" id="KW-0949">S-adenosyl-L-methionine</keyword>
<evidence type="ECO:0000256" key="2">
    <source>
        <dbReference type="ARBA" id="ARBA00022679"/>
    </source>
</evidence>
<dbReference type="Gene3D" id="3.40.50.150">
    <property type="entry name" value="Vaccinia Virus protein VP39"/>
    <property type="match status" value="1"/>
</dbReference>
<dbReference type="AlphaFoldDB" id="A0A1G9FRH7"/>
<dbReference type="SUPFAM" id="SSF46785">
    <property type="entry name" value="Winged helix' DNA-binding domain"/>
    <property type="match status" value="1"/>
</dbReference>
<dbReference type="Gene3D" id="1.10.10.10">
    <property type="entry name" value="Winged helix-like DNA-binding domain superfamily/Winged helix DNA-binding domain"/>
    <property type="match status" value="1"/>
</dbReference>
<dbReference type="InterPro" id="IPR012967">
    <property type="entry name" value="COMT_dimerisation"/>
</dbReference>
<dbReference type="OrthoDB" id="9767938at2"/>
<evidence type="ECO:0000259" key="5">
    <source>
        <dbReference type="Pfam" id="PF08100"/>
    </source>
</evidence>
<dbReference type="Pfam" id="PF00891">
    <property type="entry name" value="Methyltransf_2"/>
    <property type="match status" value="1"/>
</dbReference>
<evidence type="ECO:0000313" key="6">
    <source>
        <dbReference type="EMBL" id="SDK90957.1"/>
    </source>
</evidence>
<keyword evidence="1" id="KW-0489">Methyltransferase</keyword>
<dbReference type="STRING" id="246191.SAMN05660337_1669"/>
<dbReference type="EMBL" id="FNGA01000002">
    <property type="protein sequence ID" value="SDK90957.1"/>
    <property type="molecule type" value="Genomic_DNA"/>
</dbReference>
<feature type="domain" description="O-methyltransferase dimerisation" evidence="5">
    <location>
        <begin position="24"/>
        <end position="91"/>
    </location>
</feature>
<name>A0A1G9FRH7_9BACT</name>
<dbReference type="InterPro" id="IPR036390">
    <property type="entry name" value="WH_DNA-bd_sf"/>
</dbReference>
<dbReference type="InterPro" id="IPR036388">
    <property type="entry name" value="WH-like_DNA-bd_sf"/>
</dbReference>
<sequence length="339" mass="37656">MNIPFPKESFTPINDIILQSVTAPAIIEAIKIKMFDVLENQEKSLDDLAQEFGFIPYKLETVLNLLEVRGLVEKRDEKYSNSKIASEFLVSTAPLYQGLAAIVSMGFCETVNSSLGEMLKKDKQERKDTDKKWSTEEAMEGTAQNAVAGGLQKAVEIISELPDFNSFKLMADLGGNHGTYTMSILDKNPDLAGIICDLPKVADVAEKRCAQMGYAGRITGYGVDLRTGALPDEKFDLILTSHFLYSCQDNLEPLFEKINQALLPGGWFVAHHHAHRGSDMSKETVVALEMMTRLCGYFSHFIEAEVLETKLAASGFGNFQQKWTDHDNGLLLFAAQKEK</sequence>
<dbReference type="SUPFAM" id="SSF53335">
    <property type="entry name" value="S-adenosyl-L-methionine-dependent methyltransferases"/>
    <property type="match status" value="1"/>
</dbReference>
<dbReference type="InterPro" id="IPR016461">
    <property type="entry name" value="COMT-like"/>
</dbReference>
<dbReference type="Pfam" id="PF08100">
    <property type="entry name" value="Dimerisation"/>
    <property type="match status" value="1"/>
</dbReference>
<dbReference type="GO" id="GO:0046983">
    <property type="term" value="F:protein dimerization activity"/>
    <property type="evidence" value="ECO:0007669"/>
    <property type="project" value="InterPro"/>
</dbReference>
<dbReference type="CDD" id="cd02440">
    <property type="entry name" value="AdoMet_MTases"/>
    <property type="match status" value="1"/>
</dbReference>
<accession>A0A1G9FRH7</accession>
<evidence type="ECO:0000256" key="1">
    <source>
        <dbReference type="ARBA" id="ARBA00022603"/>
    </source>
</evidence>
<proteinExistence type="predicted"/>
<evidence type="ECO:0000256" key="3">
    <source>
        <dbReference type="ARBA" id="ARBA00022691"/>
    </source>
</evidence>
<reference evidence="7" key="1">
    <citation type="submission" date="2016-10" db="EMBL/GenBank/DDBJ databases">
        <authorList>
            <person name="Varghese N."/>
            <person name="Submissions S."/>
        </authorList>
    </citation>
    <scope>NUCLEOTIDE SEQUENCE [LARGE SCALE GENOMIC DNA]</scope>
    <source>
        <strain evidence="7">DSM 16995</strain>
    </source>
</reference>
<keyword evidence="7" id="KW-1185">Reference proteome</keyword>
<evidence type="ECO:0000313" key="7">
    <source>
        <dbReference type="Proteomes" id="UP000199053"/>
    </source>
</evidence>
<dbReference type="InterPro" id="IPR001077">
    <property type="entry name" value="COMT_C"/>
</dbReference>
<dbReference type="PROSITE" id="PS51683">
    <property type="entry name" value="SAM_OMT_II"/>
    <property type="match status" value="1"/>
</dbReference>